<dbReference type="AlphaFoldDB" id="A0A6A6ZFZ1"/>
<dbReference type="OrthoDB" id="3477286at2759"/>
<dbReference type="InterPro" id="IPR052895">
    <property type="entry name" value="HetReg/Transcr_Mod"/>
</dbReference>
<organism evidence="1 2">
    <name type="scientific">Ophiobolus disseminans</name>
    <dbReference type="NCBI Taxonomy" id="1469910"/>
    <lineage>
        <taxon>Eukaryota</taxon>
        <taxon>Fungi</taxon>
        <taxon>Dikarya</taxon>
        <taxon>Ascomycota</taxon>
        <taxon>Pezizomycotina</taxon>
        <taxon>Dothideomycetes</taxon>
        <taxon>Pleosporomycetidae</taxon>
        <taxon>Pleosporales</taxon>
        <taxon>Pleosporineae</taxon>
        <taxon>Phaeosphaeriaceae</taxon>
        <taxon>Ophiobolus</taxon>
    </lineage>
</organism>
<gene>
    <name evidence="1" type="ORF">CC86DRAFT_460395</name>
</gene>
<evidence type="ECO:0000313" key="1">
    <source>
        <dbReference type="EMBL" id="KAF2819629.1"/>
    </source>
</evidence>
<dbReference type="PANTHER" id="PTHR24148">
    <property type="entry name" value="ANKYRIN REPEAT DOMAIN-CONTAINING PROTEIN 39 HOMOLOG-RELATED"/>
    <property type="match status" value="1"/>
</dbReference>
<evidence type="ECO:0000313" key="2">
    <source>
        <dbReference type="Proteomes" id="UP000799424"/>
    </source>
</evidence>
<keyword evidence="2" id="KW-1185">Reference proteome</keyword>
<sequence length="399" mass="46095">MADKFTTVSYCAGDPKKTEVVVVNGLPFNAFGNLGHALRQARHYWKKIHGDEESLLDASGGLGWLYDLSRIPPGNGFEFQLRKYLKLSWQDEKLHHAWNAFINTILESQWWARAWVRQEFLRSQHAVFLASRESMGWKDFLEVEKGVRRLLNMRYDILNSPERSIDLFSSLEEAHFCKASDPRDLIYAFLGLSQDHYGIVPQYAPEIILSDIIVRLFRNVILQKGSLNILRKTYQVIRSVEEVNTPSWVPNWFYGRSVGRSVHSSFHACGERPNVPFVAHTFREDDQSRQDRIIQARGKLLEVLESKIVQPEDISHQTQFCTDGRARVSTEGPVVRGDEIWLLHGTEHVFIFRRVGICHQVVGEMLEHNDGDDTVMMWIEDFSRLVKNNDPSIEVINIC</sequence>
<name>A0A6A6ZFZ1_9PLEO</name>
<dbReference type="Proteomes" id="UP000799424">
    <property type="component" value="Unassembled WGS sequence"/>
</dbReference>
<evidence type="ECO:0008006" key="3">
    <source>
        <dbReference type="Google" id="ProtNLM"/>
    </source>
</evidence>
<protein>
    <recommendedName>
        <fullName evidence="3">Heterokaryon incompatibility domain-containing protein</fullName>
    </recommendedName>
</protein>
<dbReference type="EMBL" id="MU006244">
    <property type="protein sequence ID" value="KAF2819629.1"/>
    <property type="molecule type" value="Genomic_DNA"/>
</dbReference>
<reference evidence="1" key="1">
    <citation type="journal article" date="2020" name="Stud. Mycol.">
        <title>101 Dothideomycetes genomes: a test case for predicting lifestyles and emergence of pathogens.</title>
        <authorList>
            <person name="Haridas S."/>
            <person name="Albert R."/>
            <person name="Binder M."/>
            <person name="Bloem J."/>
            <person name="Labutti K."/>
            <person name="Salamov A."/>
            <person name="Andreopoulos B."/>
            <person name="Baker S."/>
            <person name="Barry K."/>
            <person name="Bills G."/>
            <person name="Bluhm B."/>
            <person name="Cannon C."/>
            <person name="Castanera R."/>
            <person name="Culley D."/>
            <person name="Daum C."/>
            <person name="Ezra D."/>
            <person name="Gonzalez J."/>
            <person name="Henrissat B."/>
            <person name="Kuo A."/>
            <person name="Liang C."/>
            <person name="Lipzen A."/>
            <person name="Lutzoni F."/>
            <person name="Magnuson J."/>
            <person name="Mondo S."/>
            <person name="Nolan M."/>
            <person name="Ohm R."/>
            <person name="Pangilinan J."/>
            <person name="Park H.-J."/>
            <person name="Ramirez L."/>
            <person name="Alfaro M."/>
            <person name="Sun H."/>
            <person name="Tritt A."/>
            <person name="Yoshinaga Y."/>
            <person name="Zwiers L.-H."/>
            <person name="Turgeon B."/>
            <person name="Goodwin S."/>
            <person name="Spatafora J."/>
            <person name="Crous P."/>
            <person name="Grigoriev I."/>
        </authorList>
    </citation>
    <scope>NUCLEOTIDE SEQUENCE</scope>
    <source>
        <strain evidence="1">CBS 113818</strain>
    </source>
</reference>
<dbReference type="PANTHER" id="PTHR24148:SF73">
    <property type="entry name" value="HET DOMAIN PROTEIN (AFU_ORTHOLOGUE AFUA_8G01020)"/>
    <property type="match status" value="1"/>
</dbReference>
<accession>A0A6A6ZFZ1</accession>
<proteinExistence type="predicted"/>